<dbReference type="InterPro" id="IPR029063">
    <property type="entry name" value="SAM-dependent_MTases_sf"/>
</dbReference>
<comment type="catalytic activity">
    <reaction evidence="1">
        <text>guanosine(1516) in 16S rRNA + S-adenosyl-L-methionine = N(2)-methylguanosine(1516) in 16S rRNA + S-adenosyl-L-homocysteine + H(+)</text>
        <dbReference type="Rhea" id="RHEA:43220"/>
        <dbReference type="Rhea" id="RHEA-COMP:10412"/>
        <dbReference type="Rhea" id="RHEA-COMP:10413"/>
        <dbReference type="ChEBI" id="CHEBI:15378"/>
        <dbReference type="ChEBI" id="CHEBI:57856"/>
        <dbReference type="ChEBI" id="CHEBI:59789"/>
        <dbReference type="ChEBI" id="CHEBI:74269"/>
        <dbReference type="ChEBI" id="CHEBI:74481"/>
        <dbReference type="EC" id="2.1.1.242"/>
    </reaction>
</comment>
<keyword evidence="3" id="KW-1185">Reference proteome</keyword>
<comment type="similarity">
    <text evidence="1">Belongs to the methyltransferase superfamily. RsmJ family.</text>
</comment>
<comment type="subcellular location">
    <subcellularLocation>
        <location evidence="1">Cytoplasm</location>
    </subcellularLocation>
</comment>
<dbReference type="Proteomes" id="UP000185999">
    <property type="component" value="Unassembled WGS sequence"/>
</dbReference>
<feature type="binding site" evidence="1">
    <location>
        <begin position="116"/>
        <end position="117"/>
    </location>
    <ligand>
        <name>S-adenosyl-L-methionine</name>
        <dbReference type="ChEBI" id="CHEBI:59789"/>
    </ligand>
</feature>
<sequence>MTENIISETVKVAACDKPLLEHANKLATRLGLPPASIVTDIARCADPLLLYVTYDGLQLQTTGKKAPGPVWVDFLSGSIAHRRKFGGGAGQMIAKAVGVKSGIRPTILDATAGLGRDSFVLATLGCSISMTERSAVIHALLADGLERAVADEEVYEVCCRMKLYHGNAIELMRSHLIDPVQVVYVDPMFPHAEKSALVKKEMRIFRDVVGDDQDSVELLEAALDTATARVVVKRARKAPTIAGRPPSYQLEGKSSRYDIYALAKLS</sequence>
<keyword evidence="1" id="KW-0698">rRNA processing</keyword>
<evidence type="ECO:0000313" key="3">
    <source>
        <dbReference type="Proteomes" id="UP000185999"/>
    </source>
</evidence>
<dbReference type="STRING" id="619304.SAMN05421760_10734"/>
<dbReference type="PANTHER" id="PTHR36112:SF1">
    <property type="entry name" value="RIBOSOMAL RNA SMALL SUBUNIT METHYLTRANSFERASE J"/>
    <property type="match status" value="1"/>
</dbReference>
<keyword evidence="1" id="KW-0963">Cytoplasm</keyword>
<keyword evidence="1 2" id="KW-0808">Transferase</keyword>
<dbReference type="EC" id="2.1.1.242" evidence="1"/>
<dbReference type="RefSeq" id="WP_054340720.1">
    <property type="nucleotide sequence ID" value="NZ_FTOE01000007.1"/>
</dbReference>
<dbReference type="Pfam" id="PF04445">
    <property type="entry name" value="SAM_MT"/>
    <property type="match status" value="1"/>
</dbReference>
<evidence type="ECO:0000256" key="1">
    <source>
        <dbReference type="HAMAP-Rule" id="MF_01523"/>
    </source>
</evidence>
<keyword evidence="1 2" id="KW-0489">Methyltransferase</keyword>
<dbReference type="InterPro" id="IPR007536">
    <property type="entry name" value="16SrRNA_methylTrfase_J"/>
</dbReference>
<feature type="binding site" evidence="1">
    <location>
        <begin position="132"/>
        <end position="133"/>
    </location>
    <ligand>
        <name>S-adenosyl-L-methionine</name>
        <dbReference type="ChEBI" id="CHEBI:59789"/>
    </ligand>
</feature>
<dbReference type="HAMAP" id="MF_01523">
    <property type="entry name" value="16SrRNA_methyltr_J"/>
    <property type="match status" value="1"/>
</dbReference>
<feature type="binding site" evidence="1">
    <location>
        <position position="186"/>
    </location>
    <ligand>
        <name>S-adenosyl-L-methionine</name>
        <dbReference type="ChEBI" id="CHEBI:59789"/>
    </ligand>
</feature>
<dbReference type="SUPFAM" id="SSF53335">
    <property type="entry name" value="S-adenosyl-L-methionine-dependent methyltransferases"/>
    <property type="match status" value="1"/>
</dbReference>
<accession>A0A1N7MV42</accession>
<comment type="caution">
    <text evidence="1">Lacks conserved residue(s) required for the propagation of feature annotation.</text>
</comment>
<dbReference type="EMBL" id="FTOE01000007">
    <property type="protein sequence ID" value="SIS89878.1"/>
    <property type="molecule type" value="Genomic_DNA"/>
</dbReference>
<reference evidence="3" key="1">
    <citation type="submission" date="2017-01" db="EMBL/GenBank/DDBJ databases">
        <authorList>
            <person name="Varghese N."/>
            <person name="Submissions S."/>
        </authorList>
    </citation>
    <scope>NUCLEOTIDE SEQUENCE [LARGE SCALE GENOMIC DNA]</scope>
    <source>
        <strain evidence="3">DSM 22306</strain>
    </source>
</reference>
<dbReference type="AlphaFoldDB" id="A0A1N7MV42"/>
<gene>
    <name evidence="1" type="primary">rsmJ</name>
    <name evidence="2" type="ORF">SAMN05421760_10734</name>
</gene>
<dbReference type="PANTHER" id="PTHR36112">
    <property type="entry name" value="RIBOSOMAL RNA SMALL SUBUNIT METHYLTRANSFERASE J"/>
    <property type="match status" value="1"/>
</dbReference>
<organism evidence="2 3">
    <name type="scientific">Neptunomonas antarctica</name>
    <dbReference type="NCBI Taxonomy" id="619304"/>
    <lineage>
        <taxon>Bacteria</taxon>
        <taxon>Pseudomonadati</taxon>
        <taxon>Pseudomonadota</taxon>
        <taxon>Gammaproteobacteria</taxon>
        <taxon>Oceanospirillales</taxon>
        <taxon>Oceanospirillaceae</taxon>
        <taxon>Neptunomonas</taxon>
    </lineage>
</organism>
<dbReference type="GO" id="GO:0008990">
    <property type="term" value="F:rRNA (guanine-N2-)-methyltransferase activity"/>
    <property type="evidence" value="ECO:0007669"/>
    <property type="project" value="UniProtKB-UniRule"/>
</dbReference>
<keyword evidence="1" id="KW-0949">S-adenosyl-L-methionine</keyword>
<proteinExistence type="inferred from homology"/>
<dbReference type="GO" id="GO:0005737">
    <property type="term" value="C:cytoplasm"/>
    <property type="evidence" value="ECO:0007669"/>
    <property type="project" value="UniProtKB-SubCell"/>
</dbReference>
<name>A0A1N7MV42_9GAMM</name>
<evidence type="ECO:0000313" key="2">
    <source>
        <dbReference type="EMBL" id="SIS89878.1"/>
    </source>
</evidence>
<comment type="function">
    <text evidence="1">Specifically methylates the guanosine in position 1516 of 16S rRNA.</text>
</comment>
<dbReference type="Gene3D" id="3.40.50.150">
    <property type="entry name" value="Vaccinia Virus protein VP39"/>
    <property type="match status" value="1"/>
</dbReference>
<protein>
    <recommendedName>
        <fullName evidence="1">Ribosomal RNA small subunit methyltransferase J</fullName>
        <ecNumber evidence="1">2.1.1.242</ecNumber>
    </recommendedName>
    <alternativeName>
        <fullName evidence="1">16S rRNA m2G1516 methyltransferase</fullName>
    </alternativeName>
    <alternativeName>
        <fullName evidence="1">rRNA (guanine-N(2)-)-methyltransferase</fullName>
    </alternativeName>
</protein>